<name>A0A223D652_9BACL</name>
<reference evidence="1 2" key="1">
    <citation type="journal article" date="2015" name="Int. J. Syst. Evol. Microbiol.">
        <title>Tumebacillus algifaecis sp. nov., isolated from decomposing algal scum.</title>
        <authorList>
            <person name="Wu Y.F."/>
            <person name="Zhang B."/>
            <person name="Xing P."/>
            <person name="Wu Q.L."/>
            <person name="Liu S.J."/>
        </authorList>
    </citation>
    <scope>NUCLEOTIDE SEQUENCE [LARGE SCALE GENOMIC DNA]</scope>
    <source>
        <strain evidence="1 2">THMBR28</strain>
    </source>
</reference>
<organism evidence="1 2">
    <name type="scientific">Tumebacillus algifaecis</name>
    <dbReference type="NCBI Taxonomy" id="1214604"/>
    <lineage>
        <taxon>Bacteria</taxon>
        <taxon>Bacillati</taxon>
        <taxon>Bacillota</taxon>
        <taxon>Bacilli</taxon>
        <taxon>Bacillales</taxon>
        <taxon>Alicyclobacillaceae</taxon>
        <taxon>Tumebacillus</taxon>
    </lineage>
</organism>
<dbReference type="EMBL" id="CP022657">
    <property type="protein sequence ID" value="ASS76854.1"/>
    <property type="molecule type" value="Genomic_DNA"/>
</dbReference>
<dbReference type="OrthoDB" id="1123107at2"/>
<accession>A0A223D652</accession>
<evidence type="ECO:0000313" key="2">
    <source>
        <dbReference type="Proteomes" id="UP000214688"/>
    </source>
</evidence>
<gene>
    <name evidence="1" type="ORF">CIG75_19165</name>
</gene>
<dbReference type="RefSeq" id="WP_094238081.1">
    <property type="nucleotide sequence ID" value="NZ_CP022657.1"/>
</dbReference>
<dbReference type="KEGG" id="tab:CIG75_19165"/>
<sequence>MEDAKRIEELLYLVGRLERFITAFKTYSDSVKNKEFGDIAKLDRFNKNFLKEGESLEGFIEQLQAAAAANEHSVDELVGLVHRLAIFLVDLDSYNRWVTHTPLTKDMDQNMPHPDAMRYYDAIWSALDRTGGEWQNHLEDRIWAALPKHFERPERIAMYLPGGRRNPEYFDF</sequence>
<dbReference type="AlphaFoldDB" id="A0A223D652"/>
<proteinExistence type="predicted"/>
<keyword evidence="2" id="KW-1185">Reference proteome</keyword>
<dbReference type="Proteomes" id="UP000214688">
    <property type="component" value="Chromosome"/>
</dbReference>
<protein>
    <submittedName>
        <fullName evidence="1">Uncharacterized protein</fullName>
    </submittedName>
</protein>
<evidence type="ECO:0000313" key="1">
    <source>
        <dbReference type="EMBL" id="ASS76854.1"/>
    </source>
</evidence>